<evidence type="ECO:0000313" key="2">
    <source>
        <dbReference type="EMBL" id="KAL1243227.1"/>
    </source>
</evidence>
<keyword evidence="1" id="KW-1133">Transmembrane helix</keyword>
<keyword evidence="1" id="KW-0812">Transmembrane</keyword>
<keyword evidence="1" id="KW-0472">Membrane</keyword>
<accession>A0ABR3KRN2</accession>
<keyword evidence="3" id="KW-1185">Reference proteome</keyword>
<feature type="transmembrane region" description="Helical" evidence="1">
    <location>
        <begin position="28"/>
        <end position="55"/>
    </location>
</feature>
<dbReference type="EMBL" id="JBEUSY010000170">
    <property type="protein sequence ID" value="KAL1243227.1"/>
    <property type="molecule type" value="Genomic_DNA"/>
</dbReference>
<protein>
    <submittedName>
        <fullName evidence="2">Formiminotransferase cyclodeaminase-like protein</fullName>
    </submittedName>
</protein>
<sequence>MFLHGTQEAQYLLRWRLWFRYPTQTRQIFSVVLSSSFLGDVPSWIFFVLISSLFLGDVPSGYYQQHSILSAGDCGFVSNVDSPLSPPNNVASFLRSARNTSGDSSGPSFLETNWS</sequence>
<dbReference type="Proteomes" id="UP001558632">
    <property type="component" value="Unassembled WGS sequence"/>
</dbReference>
<evidence type="ECO:0000256" key="1">
    <source>
        <dbReference type="SAM" id="Phobius"/>
    </source>
</evidence>
<proteinExistence type="predicted"/>
<evidence type="ECO:0000313" key="3">
    <source>
        <dbReference type="Proteomes" id="UP001558632"/>
    </source>
</evidence>
<organism evidence="2 3">
    <name type="scientific">Trichinella spiralis</name>
    <name type="common">Trichina worm</name>
    <dbReference type="NCBI Taxonomy" id="6334"/>
    <lineage>
        <taxon>Eukaryota</taxon>
        <taxon>Metazoa</taxon>
        <taxon>Ecdysozoa</taxon>
        <taxon>Nematoda</taxon>
        <taxon>Enoplea</taxon>
        <taxon>Dorylaimia</taxon>
        <taxon>Trichinellida</taxon>
        <taxon>Trichinellidae</taxon>
        <taxon>Trichinella</taxon>
    </lineage>
</organism>
<comment type="caution">
    <text evidence="2">The sequence shown here is derived from an EMBL/GenBank/DDBJ whole genome shotgun (WGS) entry which is preliminary data.</text>
</comment>
<gene>
    <name evidence="2" type="ORF">TSPI_03563</name>
</gene>
<name>A0ABR3KRN2_TRISP</name>
<reference evidence="2 3" key="1">
    <citation type="submission" date="2024-07" db="EMBL/GenBank/DDBJ databases">
        <title>Enhanced genomic and transcriptomic resources for Trichinella pseudospiralis and T. spiralis underpin the discovery of pronounced molecular differences between stages and species.</title>
        <authorList>
            <person name="Pasi K.K."/>
            <person name="La Rosa G."/>
            <person name="Gomez-Morales M.A."/>
            <person name="Tosini F."/>
            <person name="Sumanam S."/>
            <person name="Young N.D."/>
            <person name="Chang B.C."/>
            <person name="Robin G.B."/>
        </authorList>
    </citation>
    <scope>NUCLEOTIDE SEQUENCE [LARGE SCALE GENOMIC DNA]</scope>
    <source>
        <strain evidence="2">ISS534</strain>
    </source>
</reference>